<proteinExistence type="predicted"/>
<organism evidence="1 2">
    <name type="scientific">Ziziphus jujuba</name>
    <name type="common">Chinese jujube</name>
    <name type="synonym">Ziziphus sativa</name>
    <dbReference type="NCBI Taxonomy" id="326968"/>
    <lineage>
        <taxon>Eukaryota</taxon>
        <taxon>Viridiplantae</taxon>
        <taxon>Streptophyta</taxon>
        <taxon>Embryophyta</taxon>
        <taxon>Tracheophyta</taxon>
        <taxon>Spermatophyta</taxon>
        <taxon>Magnoliopsida</taxon>
        <taxon>eudicotyledons</taxon>
        <taxon>Gunneridae</taxon>
        <taxon>Pentapetalae</taxon>
        <taxon>rosids</taxon>
        <taxon>fabids</taxon>
        <taxon>Rosales</taxon>
        <taxon>Rhamnaceae</taxon>
        <taxon>Paliureae</taxon>
        <taxon>Ziziphus</taxon>
    </lineage>
</organism>
<gene>
    <name evidence="2" type="primary">LOC107408166</name>
</gene>
<accession>A0A6P3Z2I0</accession>
<evidence type="ECO:0000313" key="2">
    <source>
        <dbReference type="RefSeq" id="XP_015871024.1"/>
    </source>
</evidence>
<dbReference type="KEGG" id="zju:107408166"/>
<dbReference type="PANTHER" id="PTHR48478">
    <property type="entry name" value="LECTIN-LIKE"/>
    <property type="match status" value="1"/>
</dbReference>
<dbReference type="AlphaFoldDB" id="A0A6P3Z2I0"/>
<dbReference type="GeneID" id="107408166"/>
<sequence>MKNSMNSRERSVVYVLGLFPYNIKIWVDKKTGYKCMMLYPRWLDITWGGSPPYWLWNRYKEMSKENIEVIKLAALCWLNVRGQFKMSELSPEVDYEIAYIIKIKNGASGWKLPVAPEIKNQSKEKVQKRAVSLLEKPRGDWIELNGGSFQTKKGGTDDVLFNPYEHGGHWKKGLSSKYKMAAA</sequence>
<dbReference type="Pfam" id="PF14299">
    <property type="entry name" value="PP2"/>
    <property type="match status" value="1"/>
</dbReference>
<keyword evidence="1" id="KW-1185">Reference proteome</keyword>
<dbReference type="PANTHER" id="PTHR48478:SF1">
    <property type="entry name" value="LECTIN-LIKE"/>
    <property type="match status" value="1"/>
</dbReference>
<name>A0A6P3Z2I0_ZIZJJ</name>
<protein>
    <submittedName>
        <fullName evidence="2">Protein PHLOEM PROTEIN 2-LIKE A1</fullName>
    </submittedName>
</protein>
<reference evidence="1" key="1">
    <citation type="submission" date="2025-05" db="UniProtKB">
        <authorList>
            <consortium name="RefSeq"/>
        </authorList>
    </citation>
    <scope>NUCLEOTIDE SEQUENCE [LARGE SCALE GENOMIC DNA]</scope>
</reference>
<dbReference type="Proteomes" id="UP001652623">
    <property type="component" value="Chromosome 1"/>
</dbReference>
<dbReference type="GO" id="GO:0030246">
    <property type="term" value="F:carbohydrate binding"/>
    <property type="evidence" value="ECO:0007669"/>
    <property type="project" value="InterPro"/>
</dbReference>
<reference evidence="2" key="2">
    <citation type="submission" date="2025-08" db="UniProtKB">
        <authorList>
            <consortium name="RefSeq"/>
        </authorList>
    </citation>
    <scope>IDENTIFICATION</scope>
    <source>
        <tissue evidence="2">Seedling</tissue>
    </source>
</reference>
<dbReference type="InterPro" id="IPR025886">
    <property type="entry name" value="PP2-like"/>
</dbReference>
<dbReference type="InterPro" id="IPR052147">
    <property type="entry name" value="PP2-like/Lectin"/>
</dbReference>
<dbReference type="RefSeq" id="XP_015871024.1">
    <property type="nucleotide sequence ID" value="XM_016015538.1"/>
</dbReference>
<evidence type="ECO:0000313" key="1">
    <source>
        <dbReference type="Proteomes" id="UP001652623"/>
    </source>
</evidence>
<dbReference type="InParanoid" id="A0A6P3Z2I0"/>